<evidence type="ECO:0000256" key="7">
    <source>
        <dbReference type="ARBA" id="ARBA00022840"/>
    </source>
</evidence>
<dbReference type="GO" id="GO:0005524">
    <property type="term" value="F:ATP binding"/>
    <property type="evidence" value="ECO:0007669"/>
    <property type="project" value="UniProtKB-KW"/>
</dbReference>
<evidence type="ECO:0000256" key="4">
    <source>
        <dbReference type="ARBA" id="ARBA00022679"/>
    </source>
</evidence>
<evidence type="ECO:0000313" key="10">
    <source>
        <dbReference type="Proteomes" id="UP000318138"/>
    </source>
</evidence>
<evidence type="ECO:0000256" key="1">
    <source>
        <dbReference type="ARBA" id="ARBA00006479"/>
    </source>
</evidence>
<dbReference type="NCBIfam" id="TIGR00744">
    <property type="entry name" value="ROK_glcA_fam"/>
    <property type="match status" value="1"/>
</dbReference>
<proteinExistence type="inferred from homology"/>
<evidence type="ECO:0000256" key="6">
    <source>
        <dbReference type="ARBA" id="ARBA00022777"/>
    </source>
</evidence>
<keyword evidence="6 9" id="KW-0418">Kinase</keyword>
<keyword evidence="4 9" id="KW-0808">Transferase</keyword>
<dbReference type="Proteomes" id="UP000318138">
    <property type="component" value="Chromosome"/>
</dbReference>
<dbReference type="InterPro" id="IPR049874">
    <property type="entry name" value="ROK_cs"/>
</dbReference>
<keyword evidence="5" id="KW-0547">Nucleotide-binding</keyword>
<dbReference type="Pfam" id="PF00480">
    <property type="entry name" value="ROK"/>
    <property type="match status" value="1"/>
</dbReference>
<dbReference type="InterPro" id="IPR004654">
    <property type="entry name" value="ROK_glcA"/>
</dbReference>
<comment type="similarity">
    <text evidence="1">Belongs to the ROK (NagC/XylR) family.</text>
</comment>
<protein>
    <recommendedName>
        <fullName evidence="3">Glucokinase</fullName>
        <ecNumber evidence="2">2.7.1.2</ecNumber>
    </recommendedName>
    <alternativeName>
        <fullName evidence="8">Glucose kinase</fullName>
    </alternativeName>
</protein>
<evidence type="ECO:0000256" key="3">
    <source>
        <dbReference type="ARBA" id="ARBA00014701"/>
    </source>
</evidence>
<accession>A0A859FK86</accession>
<organism evidence="9 10">
    <name type="scientific">Paenalkalicoccus suaedae</name>
    <dbReference type="NCBI Taxonomy" id="2592382"/>
    <lineage>
        <taxon>Bacteria</taxon>
        <taxon>Bacillati</taxon>
        <taxon>Bacillota</taxon>
        <taxon>Bacilli</taxon>
        <taxon>Bacillales</taxon>
        <taxon>Bacillaceae</taxon>
        <taxon>Paenalkalicoccus</taxon>
    </lineage>
</organism>
<reference evidence="10" key="1">
    <citation type="submission" date="2019-07" db="EMBL/GenBank/DDBJ databases">
        <title>Bacillus alkalisoli sp. nov. isolated from saline soil.</title>
        <authorList>
            <person name="Sun J.-Q."/>
            <person name="Xu L."/>
        </authorList>
    </citation>
    <scope>NUCLEOTIDE SEQUENCE [LARGE SCALE GENOMIC DNA]</scope>
    <source>
        <strain evidence="10">M4U3P1</strain>
    </source>
</reference>
<dbReference type="SUPFAM" id="SSF53067">
    <property type="entry name" value="Actin-like ATPase domain"/>
    <property type="match status" value="1"/>
</dbReference>
<gene>
    <name evidence="9" type="ORF">FLK61_29805</name>
</gene>
<keyword evidence="7" id="KW-0067">ATP-binding</keyword>
<dbReference type="InterPro" id="IPR000600">
    <property type="entry name" value="ROK"/>
</dbReference>
<dbReference type="EMBL" id="CP041372">
    <property type="protein sequence ID" value="QKS73213.1"/>
    <property type="molecule type" value="Genomic_DNA"/>
</dbReference>
<evidence type="ECO:0000256" key="5">
    <source>
        <dbReference type="ARBA" id="ARBA00022741"/>
    </source>
</evidence>
<sequence length="325" mass="34191">MSKDVVVGIDVGGTTVKLAFINLNGDIMTKWEIHTNRQEAGRYIVEDLATSVLEKAKEEQIDMSRVLACGVGAPGFIDVDHGVILEAVNLGWKDYEIQKELEALLAIPVVVDNDANVAAAGEKWKGAGENAENLLAVTLGTGVGGGIIAGGKIIHGVQGMAGEIGHITSIKEHGSLCNCGKRGCLETVASATGIARLGLDSVQEHRIGYLDEIFEEKGAITAKDVLDGAKQGDELAVEVLDEAMEHLGFALANLANSLNPEIIVIGGGVSKAGDFLIESLEKQFKRFAIPRIGRDTKLHIATLGNDAGVIGAAWLAQETYGLTSS</sequence>
<dbReference type="KEGG" id="psua:FLK61_29805"/>
<dbReference type="GO" id="GO:0005737">
    <property type="term" value="C:cytoplasm"/>
    <property type="evidence" value="ECO:0007669"/>
    <property type="project" value="InterPro"/>
</dbReference>
<dbReference type="PANTHER" id="PTHR18964:SF149">
    <property type="entry name" value="BIFUNCTIONAL UDP-N-ACETYLGLUCOSAMINE 2-EPIMERASE_N-ACETYLMANNOSAMINE KINASE"/>
    <property type="match status" value="1"/>
</dbReference>
<dbReference type="GO" id="GO:0004340">
    <property type="term" value="F:glucokinase activity"/>
    <property type="evidence" value="ECO:0007669"/>
    <property type="project" value="UniProtKB-EC"/>
</dbReference>
<evidence type="ECO:0000313" key="9">
    <source>
        <dbReference type="EMBL" id="QKS73213.1"/>
    </source>
</evidence>
<name>A0A859FK86_9BACI</name>
<dbReference type="Gene3D" id="3.30.420.40">
    <property type="match status" value="2"/>
</dbReference>
<dbReference type="InterPro" id="IPR043129">
    <property type="entry name" value="ATPase_NBD"/>
</dbReference>
<dbReference type="PANTHER" id="PTHR18964">
    <property type="entry name" value="ROK (REPRESSOR, ORF, KINASE) FAMILY"/>
    <property type="match status" value="1"/>
</dbReference>
<evidence type="ECO:0000256" key="2">
    <source>
        <dbReference type="ARBA" id="ARBA00012323"/>
    </source>
</evidence>
<evidence type="ECO:0000256" key="8">
    <source>
        <dbReference type="ARBA" id="ARBA00032386"/>
    </source>
</evidence>
<dbReference type="GO" id="GO:0006096">
    <property type="term" value="P:glycolytic process"/>
    <property type="evidence" value="ECO:0007669"/>
    <property type="project" value="InterPro"/>
</dbReference>
<dbReference type="EC" id="2.7.1.2" evidence="2"/>
<dbReference type="AlphaFoldDB" id="A0A859FK86"/>
<keyword evidence="10" id="KW-1185">Reference proteome</keyword>
<dbReference type="PROSITE" id="PS01125">
    <property type="entry name" value="ROK"/>
    <property type="match status" value="1"/>
</dbReference>